<name>A0AAV0S8R8_9ROSI</name>
<sequence length="120" mass="13365">MAGMLPGVECARRRRLRPTGGDSPGGSRRSSLGLYATNYEASYSSFTSSQRSVQIETKEDEKLGGVAREAKERLDERLRLQRKSSDSKRQNVDSGTKSSRFGKLRMIVANWRPSCEGTYA</sequence>
<protein>
    <submittedName>
        <fullName evidence="3">Uncharacterized protein</fullName>
    </submittedName>
</protein>
<accession>A0AAV0S8R8</accession>
<keyword evidence="4" id="KW-1185">Reference proteome</keyword>
<feature type="region of interest" description="Disordered" evidence="1">
    <location>
        <begin position="48"/>
        <end position="99"/>
    </location>
</feature>
<comment type="caution">
    <text evidence="3">The sequence shown here is derived from an EMBL/GenBank/DDBJ whole genome shotgun (WGS) entry which is preliminary data.</text>
</comment>
<evidence type="ECO:0000256" key="1">
    <source>
        <dbReference type="SAM" id="MobiDB-lite"/>
    </source>
</evidence>
<reference evidence="3" key="1">
    <citation type="submission" date="2022-08" db="EMBL/GenBank/DDBJ databases">
        <authorList>
            <person name="Gutierrez-Valencia J."/>
        </authorList>
    </citation>
    <scope>NUCLEOTIDE SEQUENCE</scope>
</reference>
<evidence type="ECO:0000313" key="3">
    <source>
        <dbReference type="EMBL" id="CAI0629556.1"/>
    </source>
</evidence>
<dbReference type="EMBL" id="CAMGYJ010000009">
    <property type="protein sequence ID" value="CAI0542591.1"/>
    <property type="molecule type" value="Genomic_DNA"/>
</dbReference>
<dbReference type="Proteomes" id="UP001154282">
    <property type="component" value="Unassembled WGS sequence"/>
</dbReference>
<dbReference type="EMBL" id="CAMGYJ010000011">
    <property type="protein sequence ID" value="CAI0629556.1"/>
    <property type="molecule type" value="Genomic_DNA"/>
</dbReference>
<feature type="compositionally biased region" description="Basic and acidic residues" evidence="1">
    <location>
        <begin position="56"/>
        <end position="91"/>
    </location>
</feature>
<dbReference type="AlphaFoldDB" id="A0AAV0S8R8"/>
<gene>
    <name evidence="2" type="ORF">LITE_LOCUS42546</name>
    <name evidence="3" type="ORF">LITE_LOCUS52038</name>
</gene>
<evidence type="ECO:0000313" key="4">
    <source>
        <dbReference type="Proteomes" id="UP001154282"/>
    </source>
</evidence>
<organism evidence="3 4">
    <name type="scientific">Linum tenue</name>
    <dbReference type="NCBI Taxonomy" id="586396"/>
    <lineage>
        <taxon>Eukaryota</taxon>
        <taxon>Viridiplantae</taxon>
        <taxon>Streptophyta</taxon>
        <taxon>Embryophyta</taxon>
        <taxon>Tracheophyta</taxon>
        <taxon>Spermatophyta</taxon>
        <taxon>Magnoliopsida</taxon>
        <taxon>eudicotyledons</taxon>
        <taxon>Gunneridae</taxon>
        <taxon>Pentapetalae</taxon>
        <taxon>rosids</taxon>
        <taxon>fabids</taxon>
        <taxon>Malpighiales</taxon>
        <taxon>Linaceae</taxon>
        <taxon>Linum</taxon>
    </lineage>
</organism>
<feature type="region of interest" description="Disordered" evidence="1">
    <location>
        <begin position="1"/>
        <end position="33"/>
    </location>
</feature>
<evidence type="ECO:0000313" key="2">
    <source>
        <dbReference type="EMBL" id="CAI0542591.1"/>
    </source>
</evidence>
<proteinExistence type="predicted"/>